<feature type="compositionally biased region" description="Basic residues" evidence="5">
    <location>
        <begin position="81"/>
        <end position="95"/>
    </location>
</feature>
<evidence type="ECO:0000256" key="2">
    <source>
        <dbReference type="ARBA" id="ARBA00022552"/>
    </source>
</evidence>
<dbReference type="FunFam" id="2.40.50.140:FF:000103">
    <property type="entry name" value="protein RRP5 homolog"/>
    <property type="match status" value="2"/>
</dbReference>
<dbReference type="InterPro" id="IPR045209">
    <property type="entry name" value="Rrp5"/>
</dbReference>
<dbReference type="GeneID" id="5855903"/>
<dbReference type="Pfam" id="PF00575">
    <property type="entry name" value="S1"/>
    <property type="match status" value="2"/>
</dbReference>
<dbReference type="InterPro" id="IPR003029">
    <property type="entry name" value="S1_domain"/>
</dbReference>
<sequence>MKRSRSIAGHDDPQPKRKAPSHTKREEAPVAPHIAARPQMMTSFPRGGGTGLTPVEYRQSVLEGRQESAASDDLFQESSQRKRVKTKSTTQKKNRKTEAKTDVPKDRVRVELLNYKRLLPGTKVFGTILAIHPLALVVSICDQLLAHVPVTSVSKRLTDRLQSALDEEEKDEESDGEDIHETEEDEEEEGEDRDDSSPPELHEIFSVGQWVRASVESVTAAGSKRQWGMGREGGEYERESQRVQLTMEPTIVNEGIRASDLSPGYVLSAAVQSPEDYGYTLDLGINDDVHGFLPTKDRLRVGSVVLVEVSSVDGRAVRCQLATSGEPAPVTTAPSQSAMLPGVPVRALITSHVPQGLSVKLFGMWDGTVDSFHVPRGLAHDDAALAPGKKIMARVLWNMPADYEQAQEASIDAVGARRIGLSCVSHVVSLETPSAAGSVPLTHAFPIGMQLRVRVQAVFREWGLVCEVPGQDIPAFVHISSVSDEHIDTLSATSGPWRVGTEHEARVTGHALTDCLLMMSMRASVLSKEFMRVSEVPIGQVVRVSIRKVTPKAIFVRMNGNVDGVVFPMHFSDVRLTHPEKKYKPNLELKARIIHTDPMRNRIVLTLKRSLITSDLPLLAKLEDVRVGVVTNAVVLKQLPASMLVELGGTLRAVVPFAEASDTAMTSEQLGELNPTGKVVKVRITKFEPETGRIMASMKQASSVYLQRLNVDAVDVGERVAARFAGWQDDVAILVLEPSGTRALLSLHDLSRQRRVDADKVRASLAANELLSDLYVAKKNAVKGYVVLSYESPDASKTVEVGGRYEARVVETHHDKLYSLVSLLGTPCRARLHATECSDSLANATLPDVGDQCTCIVLSVRKKRREADVSIRPSRLAPSDDVNASVDDPVVDSTAQLEIGMHIRGLVKAVTNHGVYVSLGPHTDARVMIKELFDEYVKDFRTKFQVGQCVRGTILQIEPNGQIELSLKKSRLEGVKPSAGAWSKIHEGEKVKAHVRGITEYGIFLQVDGTDVSGLCHKSELSDNKSANAIRAFAVGDRVKAVVLKMDADKRRVAFGLKPSYFDDGDLDDVDEEDDEDDEDNEEDEEEGDLNSSENIGEEDDEDEDVDEDEDESIEEEEEEDDDEDDGDDDEEPSEIDVEAEDVDFDGDASDDGDEDVVDYELDTESEKPMRSVQEGFRWGALNDVPDDDDNGDDDDDDDDMDGARRSSQGLEKVHVR</sequence>
<dbReference type="PROSITE" id="PS50126">
    <property type="entry name" value="S1"/>
    <property type="match status" value="5"/>
</dbReference>
<dbReference type="InParanoid" id="A8PVH2"/>
<dbReference type="RefSeq" id="XP_001731597.1">
    <property type="nucleotide sequence ID" value="XM_001731545.1"/>
</dbReference>
<dbReference type="Pfam" id="PF23459">
    <property type="entry name" value="S1_RRP5"/>
    <property type="match status" value="1"/>
</dbReference>
<feature type="compositionally biased region" description="Acidic residues" evidence="5">
    <location>
        <begin position="1063"/>
        <end position="1089"/>
    </location>
</feature>
<dbReference type="EMBL" id="AAYY01000003">
    <property type="protein sequence ID" value="EDP44383.1"/>
    <property type="molecule type" value="Genomic_DNA"/>
</dbReference>
<evidence type="ECO:0000256" key="1">
    <source>
        <dbReference type="ARBA" id="ARBA00004604"/>
    </source>
</evidence>
<dbReference type="InterPro" id="IPR012340">
    <property type="entry name" value="NA-bd_OB-fold"/>
</dbReference>
<keyword evidence="3" id="KW-0677">Repeat</keyword>
<dbReference type="GO" id="GO:0006364">
    <property type="term" value="P:rRNA processing"/>
    <property type="evidence" value="ECO:0007669"/>
    <property type="project" value="UniProtKB-KW"/>
</dbReference>
<keyword evidence="2" id="KW-0698">rRNA processing</keyword>
<gene>
    <name evidence="7" type="ORF">MGL_0865</name>
</gene>
<dbReference type="GO" id="GO:0003723">
    <property type="term" value="F:RNA binding"/>
    <property type="evidence" value="ECO:0007669"/>
    <property type="project" value="TreeGrafter"/>
</dbReference>
<comment type="subcellular location">
    <subcellularLocation>
        <location evidence="1">Nucleus</location>
        <location evidence="1">Nucleolus</location>
    </subcellularLocation>
</comment>
<dbReference type="Proteomes" id="UP000008837">
    <property type="component" value="Unassembled WGS sequence"/>
</dbReference>
<evidence type="ECO:0000259" key="6">
    <source>
        <dbReference type="PROSITE" id="PS50126"/>
    </source>
</evidence>
<feature type="domain" description="S1 motif" evidence="6">
    <location>
        <begin position="988"/>
        <end position="1058"/>
    </location>
</feature>
<dbReference type="AlphaFoldDB" id="A8PVH2"/>
<feature type="domain" description="S1 motif" evidence="6">
    <location>
        <begin position="539"/>
        <end position="608"/>
    </location>
</feature>
<dbReference type="SMART" id="SM00316">
    <property type="entry name" value="S1"/>
    <property type="match status" value="9"/>
</dbReference>
<dbReference type="FunCoup" id="A8PVH2">
    <property type="interactions" value="494"/>
</dbReference>
<dbReference type="OMA" id="EAACIMQ"/>
<dbReference type="OrthoDB" id="412781at2759"/>
<feature type="compositionally biased region" description="Acidic residues" evidence="5">
    <location>
        <begin position="1096"/>
        <end position="1164"/>
    </location>
</feature>
<dbReference type="Gene3D" id="2.40.50.140">
    <property type="entry name" value="Nucleic acid-binding proteins"/>
    <property type="match status" value="5"/>
</dbReference>
<feature type="region of interest" description="Disordered" evidence="5">
    <location>
        <begin position="1061"/>
        <end position="1217"/>
    </location>
</feature>
<dbReference type="PANTHER" id="PTHR23270:SF10">
    <property type="entry name" value="PROTEIN RRP5 HOMOLOG"/>
    <property type="match status" value="1"/>
</dbReference>
<feature type="region of interest" description="Disordered" evidence="5">
    <location>
        <begin position="222"/>
        <end position="241"/>
    </location>
</feature>
<evidence type="ECO:0000256" key="3">
    <source>
        <dbReference type="ARBA" id="ARBA00022737"/>
    </source>
</evidence>
<evidence type="ECO:0000256" key="4">
    <source>
        <dbReference type="ARBA" id="ARBA00023242"/>
    </source>
</evidence>
<dbReference type="PANTHER" id="PTHR23270">
    <property type="entry name" value="PROGRAMMED CELL DEATH PROTEIN 11 PRE-RRNA PROCESSING PROTEIN RRP5"/>
    <property type="match status" value="1"/>
</dbReference>
<dbReference type="SUPFAM" id="SSF50249">
    <property type="entry name" value="Nucleic acid-binding proteins"/>
    <property type="match status" value="6"/>
</dbReference>
<feature type="compositionally biased region" description="Acidic residues" evidence="5">
    <location>
        <begin position="165"/>
        <end position="194"/>
    </location>
</feature>
<keyword evidence="4" id="KW-0539">Nucleus</keyword>
<dbReference type="Pfam" id="PF24685">
    <property type="entry name" value="OB_RRP5_4th"/>
    <property type="match status" value="1"/>
</dbReference>
<feature type="region of interest" description="Disordered" evidence="5">
    <location>
        <begin position="162"/>
        <end position="200"/>
    </location>
</feature>
<dbReference type="CDD" id="cd05708">
    <property type="entry name" value="S1_Rrp5_repeat_sc12"/>
    <property type="match status" value="1"/>
</dbReference>
<keyword evidence="8" id="KW-1185">Reference proteome</keyword>
<evidence type="ECO:0000313" key="8">
    <source>
        <dbReference type="Proteomes" id="UP000008837"/>
    </source>
</evidence>
<dbReference type="InterPro" id="IPR057302">
    <property type="entry name" value="Rrp5_S1"/>
</dbReference>
<protein>
    <recommendedName>
        <fullName evidence="6">S1 motif domain-containing protein</fullName>
    </recommendedName>
</protein>
<dbReference type="InterPro" id="IPR057301">
    <property type="entry name" value="Rrp5_OB_4th"/>
</dbReference>
<reference evidence="7 8" key="1">
    <citation type="journal article" date="2007" name="Proc. Natl. Acad. Sci. U.S.A.">
        <title>Dandruff-associated Malassezia genomes reveal convergent and divergent virulence traits shared with plant and human fungal pathogens.</title>
        <authorList>
            <person name="Xu J."/>
            <person name="Saunders C.W."/>
            <person name="Hu P."/>
            <person name="Grant R.A."/>
            <person name="Boekhout T."/>
            <person name="Kuramae E.E."/>
            <person name="Kronstad J.W."/>
            <person name="Deangelis Y.M."/>
            <person name="Reeder N.L."/>
            <person name="Johnstone K.R."/>
            <person name="Leland M."/>
            <person name="Fieno A.M."/>
            <person name="Begley W.M."/>
            <person name="Sun Y."/>
            <person name="Lacey M.P."/>
            <person name="Chaudhary T."/>
            <person name="Keough T."/>
            <person name="Chu L."/>
            <person name="Sears R."/>
            <person name="Yuan B."/>
            <person name="Dawson T.L.Jr."/>
        </authorList>
    </citation>
    <scope>NUCLEOTIDE SEQUENCE [LARGE SCALE GENOMIC DNA]</scope>
    <source>
        <strain evidence="8">ATCC MYA-4612 / CBS 7966</strain>
    </source>
</reference>
<dbReference type="CDD" id="cd05697">
    <property type="entry name" value="S1_Rrp5_repeat_hs5"/>
    <property type="match status" value="1"/>
</dbReference>
<dbReference type="STRING" id="425265.A8PVH2"/>
<name>A8PVH2_MALGO</name>
<dbReference type="CDD" id="cd05707">
    <property type="entry name" value="S1_Rrp5_repeat_sc11"/>
    <property type="match status" value="1"/>
</dbReference>
<dbReference type="FunFam" id="2.40.50.140:FF:000155">
    <property type="entry name" value="rRNA biogenesis protein RRP5"/>
    <property type="match status" value="1"/>
</dbReference>
<feature type="domain" description="S1 motif" evidence="6">
    <location>
        <begin position="628"/>
        <end position="699"/>
    </location>
</feature>
<feature type="region of interest" description="Disordered" evidence="5">
    <location>
        <begin position="1"/>
        <end position="102"/>
    </location>
</feature>
<feature type="compositionally biased region" description="Acidic residues" evidence="5">
    <location>
        <begin position="1185"/>
        <end position="1201"/>
    </location>
</feature>
<feature type="compositionally biased region" description="Basic and acidic residues" evidence="5">
    <location>
        <begin position="232"/>
        <end position="241"/>
    </location>
</feature>
<feature type="domain" description="S1 motif" evidence="6">
    <location>
        <begin position="448"/>
        <end position="522"/>
    </location>
</feature>
<dbReference type="KEGG" id="mgl:MGL_0865"/>
<evidence type="ECO:0000256" key="5">
    <source>
        <dbReference type="SAM" id="MobiDB-lite"/>
    </source>
</evidence>
<comment type="caution">
    <text evidence="7">The sequence shown here is derived from an EMBL/GenBank/DDBJ whole genome shotgun (WGS) entry which is preliminary data.</text>
</comment>
<accession>A8PVH2</accession>
<dbReference type="VEuPathDB" id="FungiDB:MGL_0865"/>
<proteinExistence type="predicted"/>
<feature type="domain" description="S1 motif" evidence="6">
    <location>
        <begin position="900"/>
        <end position="968"/>
    </location>
</feature>
<dbReference type="GO" id="GO:0032040">
    <property type="term" value="C:small-subunit processome"/>
    <property type="evidence" value="ECO:0007669"/>
    <property type="project" value="TreeGrafter"/>
</dbReference>
<evidence type="ECO:0000313" key="7">
    <source>
        <dbReference type="EMBL" id="EDP44383.1"/>
    </source>
</evidence>
<organism evidence="7 8">
    <name type="scientific">Malassezia globosa (strain ATCC MYA-4612 / CBS 7966)</name>
    <name type="common">Dandruff-associated fungus</name>
    <dbReference type="NCBI Taxonomy" id="425265"/>
    <lineage>
        <taxon>Eukaryota</taxon>
        <taxon>Fungi</taxon>
        <taxon>Dikarya</taxon>
        <taxon>Basidiomycota</taxon>
        <taxon>Ustilaginomycotina</taxon>
        <taxon>Malasseziomycetes</taxon>
        <taxon>Malasseziales</taxon>
        <taxon>Malasseziaceae</taxon>
        <taxon>Malassezia</taxon>
    </lineage>
</organism>